<organism evidence="9 10">
    <name type="scientific">Niallia taxi</name>
    <dbReference type="NCBI Taxonomy" id="2499688"/>
    <lineage>
        <taxon>Bacteria</taxon>
        <taxon>Bacillati</taxon>
        <taxon>Bacillota</taxon>
        <taxon>Bacilli</taxon>
        <taxon>Bacillales</taxon>
        <taxon>Bacillaceae</taxon>
        <taxon>Niallia</taxon>
    </lineage>
</organism>
<dbReference type="RefSeq" id="WP_127738712.1">
    <property type="nucleotide sequence ID" value="NZ_RZTZ01000004.1"/>
</dbReference>
<evidence type="ECO:0000256" key="7">
    <source>
        <dbReference type="ARBA" id="ARBA00022777"/>
    </source>
</evidence>
<evidence type="ECO:0000313" key="9">
    <source>
        <dbReference type="EMBL" id="RVT62760.1"/>
    </source>
</evidence>
<dbReference type="Proteomes" id="UP000288024">
    <property type="component" value="Unassembled WGS sequence"/>
</dbReference>
<keyword evidence="6" id="KW-0598">Phosphotransferase system</keyword>
<dbReference type="GO" id="GO:0009401">
    <property type="term" value="P:phosphoenolpyruvate-dependent sugar phosphotransferase system"/>
    <property type="evidence" value="ECO:0007669"/>
    <property type="project" value="UniProtKB-KW"/>
</dbReference>
<keyword evidence="5" id="KW-0808">Transferase</keyword>
<dbReference type="EMBL" id="RZTZ01000004">
    <property type="protein sequence ID" value="RVT62760.1"/>
    <property type="molecule type" value="Genomic_DNA"/>
</dbReference>
<evidence type="ECO:0000256" key="3">
    <source>
        <dbReference type="ARBA" id="ARBA00022490"/>
    </source>
</evidence>
<proteinExistence type="predicted"/>
<evidence type="ECO:0000256" key="4">
    <source>
        <dbReference type="ARBA" id="ARBA00022597"/>
    </source>
</evidence>
<evidence type="ECO:0000256" key="5">
    <source>
        <dbReference type="ARBA" id="ARBA00022679"/>
    </source>
</evidence>
<comment type="subcellular location">
    <subcellularLocation>
        <location evidence="1">Cytoplasm</location>
    </subcellularLocation>
</comment>
<protein>
    <submittedName>
        <fullName evidence="9">PTS mannose/fructose/sorbose transporter subunit IIB</fullName>
    </submittedName>
</protein>
<keyword evidence="10" id="KW-1185">Reference proteome</keyword>
<dbReference type="GO" id="GO:0008982">
    <property type="term" value="F:protein-N(PI)-phosphohistidine-sugar phosphotransferase activity"/>
    <property type="evidence" value="ECO:0007669"/>
    <property type="project" value="InterPro"/>
</dbReference>
<keyword evidence="4" id="KW-0762">Sugar transport</keyword>
<dbReference type="GO" id="GO:0005737">
    <property type="term" value="C:cytoplasm"/>
    <property type="evidence" value="ECO:0007669"/>
    <property type="project" value="UniProtKB-SubCell"/>
</dbReference>
<feature type="domain" description="PTS EIIB type-4" evidence="8">
    <location>
        <begin position="1"/>
        <end position="161"/>
    </location>
</feature>
<evidence type="ECO:0000256" key="1">
    <source>
        <dbReference type="ARBA" id="ARBA00004496"/>
    </source>
</evidence>
<evidence type="ECO:0000256" key="2">
    <source>
        <dbReference type="ARBA" id="ARBA00022448"/>
    </source>
</evidence>
<dbReference type="InterPro" id="IPR004720">
    <property type="entry name" value="PTS_IIB_sorbose-sp"/>
</dbReference>
<evidence type="ECO:0000259" key="8">
    <source>
        <dbReference type="PROSITE" id="PS51101"/>
    </source>
</evidence>
<dbReference type="PROSITE" id="PS51101">
    <property type="entry name" value="PTS_EIIB_TYPE_4"/>
    <property type="match status" value="1"/>
</dbReference>
<dbReference type="AlphaFoldDB" id="A0A3S2UA50"/>
<gene>
    <name evidence="9" type="ORF">EM808_13455</name>
</gene>
<evidence type="ECO:0000256" key="6">
    <source>
        <dbReference type="ARBA" id="ARBA00022683"/>
    </source>
</evidence>
<dbReference type="Gene3D" id="3.40.35.10">
    <property type="entry name" value="Phosphotransferase system, sorbose subfamily IIB component"/>
    <property type="match status" value="1"/>
</dbReference>
<keyword evidence="7" id="KW-0418">Kinase</keyword>
<accession>A0A3S2UA50</accession>
<dbReference type="SUPFAM" id="SSF52728">
    <property type="entry name" value="PTS IIb component"/>
    <property type="match status" value="1"/>
</dbReference>
<dbReference type="Pfam" id="PF03830">
    <property type="entry name" value="PTSIIB_sorb"/>
    <property type="match status" value="1"/>
</dbReference>
<keyword evidence="3" id="KW-0963">Cytoplasm</keyword>
<sequence>MAIELVRVDDRLIHGQVVTTWVKQKQIEQILIINDHIRNDDVQKSVFDLMAPEGVIVRTFGVTEFSAIYKKTTIKRRTLLLLTTPIDALTLARETVKFDKLNLGGVKYSPERKQYTKSVSLTQQEVASLEDLAKMGVMVSVQMVPSDKEIPVADFLKEGGK</sequence>
<name>A0A3S2UA50_9BACI</name>
<comment type="caution">
    <text evidence="9">The sequence shown here is derived from an EMBL/GenBank/DDBJ whole genome shotgun (WGS) entry which is preliminary data.</text>
</comment>
<dbReference type="GO" id="GO:0016301">
    <property type="term" value="F:kinase activity"/>
    <property type="evidence" value="ECO:0007669"/>
    <property type="project" value="UniProtKB-KW"/>
</dbReference>
<evidence type="ECO:0000313" key="10">
    <source>
        <dbReference type="Proteomes" id="UP000288024"/>
    </source>
</evidence>
<keyword evidence="2" id="KW-0813">Transport</keyword>
<reference evidence="9 10" key="1">
    <citation type="submission" date="2019-01" db="EMBL/GenBank/DDBJ databases">
        <title>Bacillus sp. M5HDSG1-1, whole genome shotgun sequence.</title>
        <authorList>
            <person name="Tuo L."/>
        </authorList>
    </citation>
    <scope>NUCLEOTIDE SEQUENCE [LARGE SCALE GENOMIC DNA]</scope>
    <source>
        <strain evidence="9 10">M5HDSG1-1</strain>
    </source>
</reference>
<dbReference type="InterPro" id="IPR036667">
    <property type="entry name" value="PTS_IIB_sorbose-sp_sf"/>
</dbReference>